<dbReference type="EMBL" id="JAJEPW010000021">
    <property type="protein sequence ID" value="MCC2129533.1"/>
    <property type="molecule type" value="Genomic_DNA"/>
</dbReference>
<comment type="caution">
    <text evidence="2">The sequence shown here is derived from an EMBL/GenBank/DDBJ whole genome shotgun (WGS) entry which is preliminary data.</text>
</comment>
<dbReference type="SUPFAM" id="SSF51735">
    <property type="entry name" value="NAD(P)-binding Rossmann-fold domains"/>
    <property type="match status" value="1"/>
</dbReference>
<dbReference type="InterPro" id="IPR058932">
    <property type="entry name" value="KDD_N"/>
</dbReference>
<accession>A0AAE3AGJ1</accession>
<gene>
    <name evidence="2" type="ORF">LKD37_08405</name>
</gene>
<evidence type="ECO:0000313" key="3">
    <source>
        <dbReference type="Proteomes" id="UP001199319"/>
    </source>
</evidence>
<sequence length="350" mass="37474">MAELKGNKYGTHRVIEPKGVLTQAAWKVDNDMSKVYSNEIVCDVTSLNIDSASFTQISDACGGDEKKIGEMILGIVAERGKQQNPVTGSGGMFKGVVAHIGEDLKNKPGFDLKEGDKIVSLVSLSMTPLKIEKILAIHKDIDRVDIVGKAILFESALYAKMPEDMSEPLALAALDVAGAPAQARKLPKEGDSVLILGANGKSGVLCGWEAMKKVGPNGKVVGVVRNPKQVPGLLELGVYTDVIVADCTKPVEVMEAALAANDGKEYDLSICCVNIESCEMSAILPVHDDGLVYFFSMATSFTKAALGAEGIGKDVTMIIGNGYTKNHAQITLDVLRENPKLRKLFDEKYC</sequence>
<dbReference type="AlphaFoldDB" id="A0AAE3AGJ1"/>
<reference evidence="2" key="1">
    <citation type="submission" date="2021-10" db="EMBL/GenBank/DDBJ databases">
        <title>Anaerobic single-cell dispensing facilitates the cultivation of human gut bacteria.</title>
        <authorList>
            <person name="Afrizal A."/>
        </authorList>
    </citation>
    <scope>NUCLEOTIDE SEQUENCE</scope>
    <source>
        <strain evidence="2">CLA-AA-H272</strain>
    </source>
</reference>
<dbReference type="RefSeq" id="WP_302928809.1">
    <property type="nucleotide sequence ID" value="NZ_JAJEPW010000021.1"/>
</dbReference>
<dbReference type="Proteomes" id="UP001199319">
    <property type="component" value="Unassembled WGS sequence"/>
</dbReference>
<keyword evidence="3" id="KW-1185">Reference proteome</keyword>
<evidence type="ECO:0000313" key="2">
    <source>
        <dbReference type="EMBL" id="MCC2129533.1"/>
    </source>
</evidence>
<dbReference type="Gene3D" id="3.90.180.10">
    <property type="entry name" value="Medium-chain alcohol dehydrogenases, catalytic domain"/>
    <property type="match status" value="1"/>
</dbReference>
<proteinExistence type="predicted"/>
<dbReference type="Pfam" id="PF26370">
    <property type="entry name" value="KDD_N"/>
    <property type="match status" value="1"/>
</dbReference>
<organism evidence="2 3">
    <name type="scientific">Brotocaccenecus cirricatena</name>
    <dbReference type="NCBI Taxonomy" id="3064195"/>
    <lineage>
        <taxon>Bacteria</taxon>
        <taxon>Bacillati</taxon>
        <taxon>Bacillota</taxon>
        <taxon>Clostridia</taxon>
        <taxon>Eubacteriales</taxon>
        <taxon>Oscillospiraceae</taxon>
        <taxon>Brotocaccenecus</taxon>
    </lineage>
</organism>
<dbReference type="InterPro" id="IPR036291">
    <property type="entry name" value="NAD(P)-bd_dom_sf"/>
</dbReference>
<evidence type="ECO:0000259" key="1">
    <source>
        <dbReference type="Pfam" id="PF26370"/>
    </source>
</evidence>
<feature type="domain" description="L-erythro-3,5-diaminohexanoate dehydrogenase N-terminal" evidence="1">
    <location>
        <begin position="12"/>
        <end position="162"/>
    </location>
</feature>
<protein>
    <submittedName>
        <fullName evidence="2">L-erythro-3,5-diaminohexanoate dehydrogenase</fullName>
    </submittedName>
</protein>
<name>A0AAE3AGJ1_9FIRM</name>